<dbReference type="RefSeq" id="WP_035087715.1">
    <property type="nucleotide sequence ID" value="NZ_JQGC01000047.1"/>
</dbReference>
<organism evidence="1 2">
    <name type="scientific">Devosia riboflavina</name>
    <dbReference type="NCBI Taxonomy" id="46914"/>
    <lineage>
        <taxon>Bacteria</taxon>
        <taxon>Pseudomonadati</taxon>
        <taxon>Pseudomonadota</taxon>
        <taxon>Alphaproteobacteria</taxon>
        <taxon>Hyphomicrobiales</taxon>
        <taxon>Devosiaceae</taxon>
        <taxon>Devosia</taxon>
    </lineage>
</organism>
<accession>A0A087LSM7</accession>
<dbReference type="AlphaFoldDB" id="A0A087LSM7"/>
<dbReference type="STRING" id="46914.JP75_25215"/>
<evidence type="ECO:0000313" key="2">
    <source>
        <dbReference type="Proteomes" id="UP000028981"/>
    </source>
</evidence>
<gene>
    <name evidence="1" type="ORF">JP75_25215</name>
</gene>
<reference evidence="1 2" key="1">
    <citation type="submission" date="2014-08" db="EMBL/GenBank/DDBJ databases">
        <authorList>
            <person name="Hassan Y.I."/>
            <person name="Lepp D."/>
            <person name="Zhou T."/>
        </authorList>
    </citation>
    <scope>NUCLEOTIDE SEQUENCE [LARGE SCALE GENOMIC DNA]</scope>
    <source>
        <strain evidence="1 2">IFO13584</strain>
    </source>
</reference>
<sequence length="204" mass="21764">MDKPVANMAGEPVQKMHELDHIPDVGNMVLVPANAVDQLERYEQFVDGWGDEVLGLKQHPKGDYVKFEDVLALLSAAPQPSLEGEVGEAVKNLRSDAAQLLRMSETASFGHDLSVRVSDPSLLILSMTTAAAILQSLSADNARLRADLSEAVEVLKPFAEASANLDDSHPNGSPIWESPAAMGIDAKHLRAAQSFLDTQGGGNG</sequence>
<proteinExistence type="predicted"/>
<comment type="caution">
    <text evidence="1">The sequence shown here is derived from an EMBL/GenBank/DDBJ whole genome shotgun (WGS) entry which is preliminary data.</text>
</comment>
<dbReference type="OrthoDB" id="10017488at2"/>
<dbReference type="Proteomes" id="UP000028981">
    <property type="component" value="Unassembled WGS sequence"/>
</dbReference>
<dbReference type="EMBL" id="JQGC01000047">
    <property type="protein sequence ID" value="KFL27630.1"/>
    <property type="molecule type" value="Genomic_DNA"/>
</dbReference>
<name>A0A087LSM7_9HYPH</name>
<protein>
    <submittedName>
        <fullName evidence="1">Uncharacterized protein</fullName>
    </submittedName>
</protein>
<evidence type="ECO:0000313" key="1">
    <source>
        <dbReference type="EMBL" id="KFL27630.1"/>
    </source>
</evidence>
<keyword evidence="2" id="KW-1185">Reference proteome</keyword>